<evidence type="ECO:0000256" key="3">
    <source>
        <dbReference type="ARBA" id="ARBA00022679"/>
    </source>
</evidence>
<dbReference type="AlphaFoldDB" id="A0AAU7X8H4"/>
<evidence type="ECO:0000256" key="2">
    <source>
        <dbReference type="ARBA" id="ARBA00022516"/>
    </source>
</evidence>
<dbReference type="EC" id="2.3.2.30" evidence="7"/>
<comment type="function">
    <text evidence="9">Catalyzes the first step in the biosynthesis of ornithine lipids, which are phosphorus-free membrane lipids. Catalyzes the 3-hydroxyacyl-acyl carrier protein-dependent acylation of ornithine to form lyso-ornithine lipid (LOL).</text>
</comment>
<dbReference type="PANTHER" id="PTHR37323:SF1">
    <property type="entry name" value="L-ORNITHINE N(ALPHA)-ACYLTRANSFERASE"/>
    <property type="match status" value="1"/>
</dbReference>
<accession>A0AAU7X8H4</accession>
<dbReference type="Gene3D" id="3.40.630.30">
    <property type="match status" value="1"/>
</dbReference>
<evidence type="ECO:0000256" key="7">
    <source>
        <dbReference type="ARBA" id="ARBA00039058"/>
    </source>
</evidence>
<dbReference type="GO" id="GO:0043810">
    <property type="term" value="F:ornithine-acyl [acyl carrier protein] N-acyltransferase activity"/>
    <property type="evidence" value="ECO:0007669"/>
    <property type="project" value="UniProtKB-EC"/>
</dbReference>
<evidence type="ECO:0000313" key="11">
    <source>
        <dbReference type="EMBL" id="XBY43885.1"/>
    </source>
</evidence>
<comment type="similarity">
    <text evidence="6">Belongs to the acetyltransferase family. OlsB subfamily.</text>
</comment>
<evidence type="ECO:0000256" key="10">
    <source>
        <dbReference type="ARBA" id="ARBA00047785"/>
    </source>
</evidence>
<evidence type="ECO:0000256" key="4">
    <source>
        <dbReference type="ARBA" id="ARBA00023098"/>
    </source>
</evidence>
<evidence type="ECO:0000256" key="6">
    <source>
        <dbReference type="ARBA" id="ARBA00038095"/>
    </source>
</evidence>
<dbReference type="SUPFAM" id="SSF55729">
    <property type="entry name" value="Acyl-CoA N-acyltransferases (Nat)"/>
    <property type="match status" value="1"/>
</dbReference>
<proteinExistence type="inferred from homology"/>
<keyword evidence="4" id="KW-0443">Lipid metabolism</keyword>
<evidence type="ECO:0000256" key="1">
    <source>
        <dbReference type="ARBA" id="ARBA00005189"/>
    </source>
</evidence>
<sequence length="324" mass="35901">MSARTATAAATALKPLKLITRMMPQRHLPAGRIPVLPGIRLPAPVGPLKGSSPDATLGRIGSLEVRLARTVGEVKRAQELRYQVFYEEMSAIADAKTLLTRRDADAFDAICDHILVLDHDAMETKPFGKSRPKIVGTYRVLRQSVADRFDGFYTANEYDLAPLFARKPDLEFLELGRSCVLPPYRTKRTVELLWHGIWTYVLRHRIDVMIGCASLEGTDPRRLALPLSFLHHTAGASAEWAVRALPGRYVDMNRMGKESLDMRQALHALPPLVKGYLRLGAMIGDGAVVDHQFGTTDVCVIMPVAQLSQRHVNYYGADAGRHAA</sequence>
<reference evidence="11" key="1">
    <citation type="submission" date="2024-06" db="EMBL/GenBank/DDBJ databases">
        <title>Methylostella associata gen. nov., sp. nov., a novel Ancalomicrobiaceae-affiliated facultatively methylotrophic bacteria that feed on methanotrophs of the genus Methylococcus.</title>
        <authorList>
            <person name="Saltykova V."/>
            <person name="Danilova O.V."/>
            <person name="Oshkin I.Y."/>
            <person name="Belova S.E."/>
            <person name="Pimenov N.V."/>
            <person name="Dedysh S.N."/>
        </authorList>
    </citation>
    <scope>NUCLEOTIDE SEQUENCE</scope>
    <source>
        <strain evidence="11">S20</strain>
    </source>
</reference>
<dbReference type="RefSeq" id="WP_407048983.1">
    <property type="nucleotide sequence ID" value="NZ_CP158568.1"/>
</dbReference>
<keyword evidence="5 11" id="KW-0012">Acyltransferase</keyword>
<dbReference type="InterPro" id="IPR052351">
    <property type="entry name" value="Ornithine_N-alpha-AT"/>
</dbReference>
<keyword evidence="2" id="KW-0444">Lipid biosynthesis</keyword>
<protein>
    <recommendedName>
        <fullName evidence="8">L-ornithine N(alpha)-acyltransferase</fullName>
        <ecNumber evidence="7">2.3.2.30</ecNumber>
    </recommendedName>
</protein>
<comment type="pathway">
    <text evidence="1">Lipid metabolism.</text>
</comment>
<dbReference type="GO" id="GO:0006629">
    <property type="term" value="P:lipid metabolic process"/>
    <property type="evidence" value="ECO:0007669"/>
    <property type="project" value="UniProtKB-KW"/>
</dbReference>
<dbReference type="PANTHER" id="PTHR37323">
    <property type="entry name" value="GCN5-RELATED N-ACETYLTRANSFERASE"/>
    <property type="match status" value="1"/>
</dbReference>
<evidence type="ECO:0000256" key="5">
    <source>
        <dbReference type="ARBA" id="ARBA00023315"/>
    </source>
</evidence>
<gene>
    <name evidence="11" type="ORF">ABS361_17740</name>
</gene>
<dbReference type="InterPro" id="IPR016181">
    <property type="entry name" value="Acyl_CoA_acyltransferase"/>
</dbReference>
<evidence type="ECO:0000256" key="8">
    <source>
        <dbReference type="ARBA" id="ARBA00039866"/>
    </source>
</evidence>
<dbReference type="EMBL" id="CP158568">
    <property type="protein sequence ID" value="XBY43885.1"/>
    <property type="molecule type" value="Genomic_DNA"/>
</dbReference>
<comment type="catalytic activity">
    <reaction evidence="10">
        <text>a (3R)-hydroxyacyl-[ACP] + L-ornithine = a lyso-ornithine lipid + holo-[ACP] + H(+)</text>
        <dbReference type="Rhea" id="RHEA:20633"/>
        <dbReference type="Rhea" id="RHEA-COMP:9685"/>
        <dbReference type="Rhea" id="RHEA-COMP:9945"/>
        <dbReference type="ChEBI" id="CHEBI:15378"/>
        <dbReference type="ChEBI" id="CHEBI:46911"/>
        <dbReference type="ChEBI" id="CHEBI:64479"/>
        <dbReference type="ChEBI" id="CHEBI:78827"/>
        <dbReference type="ChEBI" id="CHEBI:138482"/>
        <dbReference type="EC" id="2.3.2.30"/>
    </reaction>
    <physiologicalReaction direction="left-to-right" evidence="10">
        <dbReference type="Rhea" id="RHEA:20634"/>
    </physiologicalReaction>
</comment>
<organism evidence="11">
    <name type="scientific">Methyloraptor flagellatus</name>
    <dbReference type="NCBI Taxonomy" id="3162530"/>
    <lineage>
        <taxon>Bacteria</taxon>
        <taxon>Pseudomonadati</taxon>
        <taxon>Pseudomonadota</taxon>
        <taxon>Alphaproteobacteria</taxon>
        <taxon>Hyphomicrobiales</taxon>
        <taxon>Ancalomicrobiaceae</taxon>
        <taxon>Methyloraptor</taxon>
    </lineage>
</organism>
<dbReference type="Pfam" id="PF13444">
    <property type="entry name" value="Acetyltransf_5"/>
    <property type="match status" value="1"/>
</dbReference>
<dbReference type="KEGG" id="mflg:ABS361_17740"/>
<name>A0AAU7X8H4_9HYPH</name>
<keyword evidence="3 11" id="KW-0808">Transferase</keyword>
<evidence type="ECO:0000256" key="9">
    <source>
        <dbReference type="ARBA" id="ARBA00045724"/>
    </source>
</evidence>